<evidence type="ECO:0000256" key="3">
    <source>
        <dbReference type="ARBA" id="ARBA00022670"/>
    </source>
</evidence>
<keyword evidence="3" id="KW-0645">Protease</keyword>
<dbReference type="InterPro" id="IPR011650">
    <property type="entry name" value="Peptidase_M20_dimer"/>
</dbReference>
<keyword evidence="7" id="KW-0482">Metalloprotease</keyword>
<dbReference type="InterPro" id="IPR001261">
    <property type="entry name" value="ArgE/DapE_CS"/>
</dbReference>
<name>A0A380TVM9_9PAST</name>
<evidence type="ECO:0000256" key="7">
    <source>
        <dbReference type="ARBA" id="ARBA00023049"/>
    </source>
</evidence>
<dbReference type="Pfam" id="PF01546">
    <property type="entry name" value="Peptidase_M20"/>
    <property type="match status" value="1"/>
</dbReference>
<dbReference type="NCBIfam" id="NF003976">
    <property type="entry name" value="PRK05469.1"/>
    <property type="match status" value="1"/>
</dbReference>
<dbReference type="EC" id="3.4.11.4" evidence="8"/>
<evidence type="ECO:0000256" key="4">
    <source>
        <dbReference type="ARBA" id="ARBA00022723"/>
    </source>
</evidence>
<keyword evidence="10" id="KW-0031">Aminopeptidase</keyword>
<dbReference type="GO" id="GO:0045148">
    <property type="term" value="F:tripeptide aminopeptidase activity"/>
    <property type="evidence" value="ECO:0007669"/>
    <property type="project" value="UniProtKB-UniRule"/>
</dbReference>
<dbReference type="Proteomes" id="UP000254649">
    <property type="component" value="Unassembled WGS sequence"/>
</dbReference>
<keyword evidence="6" id="KW-0862">Zinc</keyword>
<dbReference type="InterPro" id="IPR002933">
    <property type="entry name" value="Peptidase_M20"/>
</dbReference>
<dbReference type="Gene3D" id="3.40.630.10">
    <property type="entry name" value="Zn peptidases"/>
    <property type="match status" value="1"/>
</dbReference>
<keyword evidence="11" id="KW-1185">Reference proteome</keyword>
<dbReference type="PANTHER" id="PTHR42994">
    <property type="entry name" value="PEPTIDASE T"/>
    <property type="match status" value="1"/>
</dbReference>
<dbReference type="PROSITE" id="PS00759">
    <property type="entry name" value="ARGE_DAPE_CPG2_2"/>
    <property type="match status" value="1"/>
</dbReference>
<evidence type="ECO:0000313" key="10">
    <source>
        <dbReference type="EMBL" id="SUT91991.1"/>
    </source>
</evidence>
<evidence type="ECO:0000256" key="5">
    <source>
        <dbReference type="ARBA" id="ARBA00022801"/>
    </source>
</evidence>
<dbReference type="GO" id="GO:0006508">
    <property type="term" value="P:proteolysis"/>
    <property type="evidence" value="ECO:0007669"/>
    <property type="project" value="UniProtKB-UniRule"/>
</dbReference>
<feature type="domain" description="Peptidase M20 dimerisation" evidence="9">
    <location>
        <begin position="265"/>
        <end position="363"/>
    </location>
</feature>
<dbReference type="NCBIfam" id="TIGR01882">
    <property type="entry name" value="peptidase-T"/>
    <property type="match status" value="1"/>
</dbReference>
<evidence type="ECO:0000256" key="1">
    <source>
        <dbReference type="ARBA" id="ARBA00001947"/>
    </source>
</evidence>
<gene>
    <name evidence="10" type="primary">pepT</name>
    <name evidence="10" type="ORF">NCTC10801_01582</name>
</gene>
<reference evidence="10 11" key="1">
    <citation type="submission" date="2018-06" db="EMBL/GenBank/DDBJ databases">
        <authorList>
            <consortium name="Pathogen Informatics"/>
            <person name="Doyle S."/>
        </authorList>
    </citation>
    <scope>NUCLEOTIDE SEQUENCE [LARGE SCALE GENOMIC DNA]</scope>
    <source>
        <strain evidence="10 11">NCTC10801</strain>
    </source>
</reference>
<dbReference type="SUPFAM" id="SSF55031">
    <property type="entry name" value="Bacterial exopeptidase dimerisation domain"/>
    <property type="match status" value="1"/>
</dbReference>
<evidence type="ECO:0000259" key="9">
    <source>
        <dbReference type="Pfam" id="PF07687"/>
    </source>
</evidence>
<dbReference type="NCBIfam" id="NF009920">
    <property type="entry name" value="PRK13381.1"/>
    <property type="match status" value="1"/>
</dbReference>
<dbReference type="GO" id="GO:0008237">
    <property type="term" value="F:metallopeptidase activity"/>
    <property type="evidence" value="ECO:0007669"/>
    <property type="project" value="UniProtKB-KW"/>
</dbReference>
<evidence type="ECO:0000313" key="11">
    <source>
        <dbReference type="Proteomes" id="UP000254649"/>
    </source>
</evidence>
<dbReference type="GO" id="GO:0006518">
    <property type="term" value="P:peptide metabolic process"/>
    <property type="evidence" value="ECO:0007669"/>
    <property type="project" value="InterPro"/>
</dbReference>
<comment type="cofactor">
    <cofactor evidence="1">
        <name>Zn(2+)</name>
        <dbReference type="ChEBI" id="CHEBI:29105"/>
    </cofactor>
</comment>
<dbReference type="PROSITE" id="PS00758">
    <property type="entry name" value="ARGE_DAPE_CPG2_1"/>
    <property type="match status" value="1"/>
</dbReference>
<dbReference type="AlphaFoldDB" id="A0A380TVM9"/>
<dbReference type="Pfam" id="PF07687">
    <property type="entry name" value="M20_dimer"/>
    <property type="match status" value="1"/>
</dbReference>
<dbReference type="SUPFAM" id="SSF53187">
    <property type="entry name" value="Zn-dependent exopeptidases"/>
    <property type="match status" value="1"/>
</dbReference>
<dbReference type="PANTHER" id="PTHR42994:SF1">
    <property type="entry name" value="PEPTIDASE T"/>
    <property type="match status" value="1"/>
</dbReference>
<evidence type="ECO:0000256" key="6">
    <source>
        <dbReference type="ARBA" id="ARBA00022833"/>
    </source>
</evidence>
<sequence length="467" mass="52437">MKAIIAPWQNFLSKKFDLAYKKAFFSKFNKKFCYISKKCGEKIGRFNKKFYGLLKGGYMDFRDALLERFLNYTEFDTQSKITGKSSPTTLGQLKLAKQLEQELYTLELEEIKLSKHSVLTAFLPANMPNAPTIGLIAHLDTSPECSGKNVCAEVIENYRGGDIALGIGDEFISPVFYPFLHKHVGNTLIVADGNTLLGADNKAGIAEIMTALSVLKKTNIPHCNIRVAFTPDEEIGVGMKYFPIDQFLCDWAYTIDGGEVGELEYENFNGASAKVTIHGRNMHTGYATGKMINALTLACEFQQIFPTAETPEKTENKEGFFHLSRFIGDVEKVELHYLIRDFDAQKFEQRKRFIETAVANFNRNKKLRKKVELEIQNNYKNMYQTVQKTPQSIALADLAMRECGIEPLHKPIRGGTDGAWLAEKGLACPNIFTGGYNFHSKHEVITLEGMESAVNVIVKIAELAVAK</sequence>
<dbReference type="EMBL" id="UFRQ01000003">
    <property type="protein sequence ID" value="SUT91991.1"/>
    <property type="molecule type" value="Genomic_DNA"/>
</dbReference>
<dbReference type="GO" id="GO:0005829">
    <property type="term" value="C:cytosol"/>
    <property type="evidence" value="ECO:0007669"/>
    <property type="project" value="TreeGrafter"/>
</dbReference>
<comment type="similarity">
    <text evidence="2">Belongs to the peptidase M20B family.</text>
</comment>
<evidence type="ECO:0000256" key="8">
    <source>
        <dbReference type="NCBIfam" id="TIGR01882"/>
    </source>
</evidence>
<dbReference type="InterPro" id="IPR036264">
    <property type="entry name" value="Bact_exopeptidase_dim_dom"/>
</dbReference>
<proteinExistence type="inferred from homology"/>
<keyword evidence="5 10" id="KW-0378">Hydrolase</keyword>
<dbReference type="GO" id="GO:0008270">
    <property type="term" value="F:zinc ion binding"/>
    <property type="evidence" value="ECO:0007669"/>
    <property type="project" value="InterPro"/>
</dbReference>
<organism evidence="10 11">
    <name type="scientific">[Actinobacillus] rossii</name>
    <dbReference type="NCBI Taxonomy" id="123820"/>
    <lineage>
        <taxon>Bacteria</taxon>
        <taxon>Pseudomonadati</taxon>
        <taxon>Pseudomonadota</taxon>
        <taxon>Gammaproteobacteria</taxon>
        <taxon>Pasteurellales</taxon>
        <taxon>Pasteurellaceae</taxon>
    </lineage>
</organism>
<dbReference type="CDD" id="cd03892">
    <property type="entry name" value="M20_peptT"/>
    <property type="match status" value="1"/>
</dbReference>
<evidence type="ECO:0000256" key="2">
    <source>
        <dbReference type="ARBA" id="ARBA00009692"/>
    </source>
</evidence>
<protein>
    <recommendedName>
        <fullName evidence="8">Peptidase T</fullName>
        <ecNumber evidence="8">3.4.11.4</ecNumber>
    </recommendedName>
</protein>
<dbReference type="Gene3D" id="3.30.70.360">
    <property type="match status" value="1"/>
</dbReference>
<keyword evidence="4" id="KW-0479">Metal-binding</keyword>
<dbReference type="InterPro" id="IPR010161">
    <property type="entry name" value="Peptidase_M20B"/>
</dbReference>
<accession>A0A380TVM9</accession>